<dbReference type="STRING" id="1235591.CAK95_27260"/>
<keyword evidence="2" id="KW-1185">Reference proteome</keyword>
<dbReference type="Gene3D" id="1.20.120.1490">
    <property type="match status" value="1"/>
</dbReference>
<dbReference type="AlphaFoldDB" id="A0A1W6ZYJ5"/>
<dbReference type="EMBL" id="CP021112">
    <property type="protein sequence ID" value="ARQ02393.1"/>
    <property type="molecule type" value="Genomic_DNA"/>
</dbReference>
<dbReference type="Pfam" id="PF13801">
    <property type="entry name" value="Metal_resist"/>
    <property type="match status" value="1"/>
</dbReference>
<dbReference type="RefSeq" id="WP_086090824.1">
    <property type="nucleotide sequence ID" value="NZ_CP021112.1"/>
</dbReference>
<dbReference type="InterPro" id="IPR025961">
    <property type="entry name" value="Metal_resist"/>
</dbReference>
<sequence>MIRILLGIAVLLPMSNVVLAQSHTNQGHGSHSPTSQAHAPYAEMKDRAIKALSEQQIADLKAGKGMGLALPAELNGYPGPIHVLEFADQMNLSAEQRARTSELYRSMKDEAVPLGERLIESEASLDRLFASRTITPAALDTATNDIARLQGQLRQTHLKYHLAMVDLLSSEQIRRYRQMRGYEQPAGAHRHHKSHH</sequence>
<dbReference type="Proteomes" id="UP000194137">
    <property type="component" value="Chromosome"/>
</dbReference>
<dbReference type="OrthoDB" id="7353511at2"/>
<gene>
    <name evidence="1" type="ORF">CAK95_27260</name>
</gene>
<reference evidence="1 2" key="1">
    <citation type="submission" date="2017-05" db="EMBL/GenBank/DDBJ databases">
        <title>Full genome sequence of Pseudorhodoplanes sinuspersici.</title>
        <authorList>
            <person name="Dastgheib S.M.M."/>
            <person name="Shavandi M."/>
            <person name="Tirandaz H."/>
        </authorList>
    </citation>
    <scope>NUCLEOTIDE SEQUENCE [LARGE SCALE GENOMIC DNA]</scope>
    <source>
        <strain evidence="1 2">RIPI110</strain>
    </source>
</reference>
<name>A0A1W6ZYJ5_9HYPH</name>
<evidence type="ECO:0000313" key="2">
    <source>
        <dbReference type="Proteomes" id="UP000194137"/>
    </source>
</evidence>
<dbReference type="KEGG" id="psin:CAK95_27260"/>
<proteinExistence type="predicted"/>
<protein>
    <submittedName>
        <fullName evidence="1">Uncharacterized protein</fullName>
    </submittedName>
</protein>
<organism evidence="1 2">
    <name type="scientific">Pseudorhodoplanes sinuspersici</name>
    <dbReference type="NCBI Taxonomy" id="1235591"/>
    <lineage>
        <taxon>Bacteria</taxon>
        <taxon>Pseudomonadati</taxon>
        <taxon>Pseudomonadota</taxon>
        <taxon>Alphaproteobacteria</taxon>
        <taxon>Hyphomicrobiales</taxon>
        <taxon>Pseudorhodoplanes</taxon>
    </lineage>
</organism>
<accession>A0A1W6ZYJ5</accession>
<evidence type="ECO:0000313" key="1">
    <source>
        <dbReference type="EMBL" id="ARQ02393.1"/>
    </source>
</evidence>